<feature type="domain" description="DUF6680" evidence="2">
    <location>
        <begin position="8"/>
        <end position="172"/>
    </location>
</feature>
<evidence type="ECO:0000313" key="3">
    <source>
        <dbReference type="EMBL" id="PJE77557.1"/>
    </source>
</evidence>
<reference evidence="3" key="1">
    <citation type="journal article" date="2017" name="Appl. Environ. Microbiol.">
        <title>Molecular characterization of an Endozoicomonas-like organism causing infection in king scallop Pecten maximus L.</title>
        <authorList>
            <person name="Cano I."/>
            <person name="van Aerle R."/>
            <person name="Ross S."/>
            <person name="Verner-Jeffreys D.W."/>
            <person name="Paley R.K."/>
            <person name="Rimmer G."/>
            <person name="Ryder D."/>
            <person name="Hooper P."/>
            <person name="Stone D."/>
            <person name="Feist S.W."/>
        </authorList>
    </citation>
    <scope>NUCLEOTIDE SEQUENCE</scope>
</reference>
<proteinExistence type="predicted"/>
<keyword evidence="1" id="KW-0812">Transmembrane</keyword>
<gene>
    <name evidence="3" type="ORF">CI610_03516</name>
</gene>
<name>A0A2H9T2Z0_9ZZZZ</name>
<dbReference type="InterPro" id="IPR046502">
    <property type="entry name" value="DUF6680"/>
</dbReference>
<keyword evidence="1" id="KW-1133">Transmembrane helix</keyword>
<evidence type="ECO:0000256" key="1">
    <source>
        <dbReference type="SAM" id="Phobius"/>
    </source>
</evidence>
<dbReference type="AlphaFoldDB" id="A0A2H9T2Z0"/>
<organism evidence="3">
    <name type="scientific">invertebrate metagenome</name>
    <dbReference type="NCBI Taxonomy" id="1711999"/>
    <lineage>
        <taxon>unclassified sequences</taxon>
        <taxon>metagenomes</taxon>
        <taxon>organismal metagenomes</taxon>
    </lineage>
</organism>
<keyword evidence="1" id="KW-0472">Membrane</keyword>
<accession>A0A2H9T2Z0</accession>
<protein>
    <recommendedName>
        <fullName evidence="2">DUF6680 domain-containing protein</fullName>
    </recommendedName>
</protein>
<dbReference type="EMBL" id="NSIT01000509">
    <property type="protein sequence ID" value="PJE77557.1"/>
    <property type="molecule type" value="Genomic_DNA"/>
</dbReference>
<evidence type="ECO:0000259" key="2">
    <source>
        <dbReference type="Pfam" id="PF20385"/>
    </source>
</evidence>
<dbReference type="Pfam" id="PF20385">
    <property type="entry name" value="DUF6680"/>
    <property type="match status" value="1"/>
</dbReference>
<feature type="transmembrane region" description="Helical" evidence="1">
    <location>
        <begin position="12"/>
        <end position="32"/>
    </location>
</feature>
<comment type="caution">
    <text evidence="3">The sequence shown here is derived from an EMBL/GenBank/DDBJ whole genome shotgun (WGS) entry which is preliminary data.</text>
</comment>
<sequence length="185" mass="20975">MEEESTVTLLEILTLFAVFLGPIIAVQVSQFLDRKRQKKAGKEWIFKTLMRTRAAALNPSHIEALNMIDVEFFGKSKHDKAVVAAWKLYLDNLADTTTPEDIRNSKRNDLFVDLLYSMSSALGYDFDKEHIKNNCYIPQGYVDVENEQHLIRKGVLGVLKGEMVIPMHVTNIPAPKPATQEQAEV</sequence>